<keyword evidence="8" id="KW-1185">Reference proteome</keyword>
<dbReference type="PANTHER" id="PTHR30532">
    <property type="entry name" value="IRON III DICITRATE-BINDING PERIPLASMIC PROTEIN"/>
    <property type="match status" value="1"/>
</dbReference>
<accession>A0A381DI44</accession>
<evidence type="ECO:0000256" key="6">
    <source>
        <dbReference type="SAM" id="SignalP"/>
    </source>
</evidence>
<feature type="chain" id="PRO_5035297894" evidence="6">
    <location>
        <begin position="24"/>
        <end position="311"/>
    </location>
</feature>
<evidence type="ECO:0000256" key="2">
    <source>
        <dbReference type="ARBA" id="ARBA00008814"/>
    </source>
</evidence>
<dbReference type="Proteomes" id="UP000254920">
    <property type="component" value="Unassembled WGS sequence"/>
</dbReference>
<dbReference type="STRING" id="32024.GCA_000788295_00688"/>
<dbReference type="InterPro" id="IPR051313">
    <property type="entry name" value="Bact_iron-sidero_bind"/>
</dbReference>
<dbReference type="GO" id="GO:0030288">
    <property type="term" value="C:outer membrane-bounded periplasmic space"/>
    <property type="evidence" value="ECO:0007669"/>
    <property type="project" value="TreeGrafter"/>
</dbReference>
<evidence type="ECO:0000256" key="1">
    <source>
        <dbReference type="ARBA" id="ARBA00004196"/>
    </source>
</evidence>
<comment type="subcellular location">
    <subcellularLocation>
        <location evidence="1">Cell envelope</location>
    </subcellularLocation>
</comment>
<evidence type="ECO:0000256" key="5">
    <source>
        <dbReference type="ARBA" id="ARBA00022729"/>
    </source>
</evidence>
<dbReference type="Pfam" id="PF01497">
    <property type="entry name" value="Peripla_BP_2"/>
    <property type="match status" value="1"/>
</dbReference>
<dbReference type="OrthoDB" id="63946at2"/>
<proteinExistence type="inferred from homology"/>
<reference evidence="7 8" key="1">
    <citation type="submission" date="2018-06" db="EMBL/GenBank/DDBJ databases">
        <authorList>
            <consortium name="Pathogen Informatics"/>
            <person name="Doyle S."/>
        </authorList>
    </citation>
    <scope>NUCLEOTIDE SEQUENCE [LARGE SCALE GENOMIC DNA]</scope>
    <source>
        <strain evidence="7 8">NCTC12475</strain>
    </source>
</reference>
<organism evidence="7 8">
    <name type="scientific">Campylobacter sputorum subsp. sputorum</name>
    <dbReference type="NCBI Taxonomy" id="32024"/>
    <lineage>
        <taxon>Bacteria</taxon>
        <taxon>Pseudomonadati</taxon>
        <taxon>Campylobacterota</taxon>
        <taxon>Epsilonproteobacteria</taxon>
        <taxon>Campylobacterales</taxon>
        <taxon>Campylobacteraceae</taxon>
        <taxon>Campylobacter</taxon>
    </lineage>
</organism>
<sequence length="311" mass="34260">MLKISKKVAIISLIALFAYSLNAKEIEIVSLNAASQKTTIKVPQNPKRVAVADMASLDTIDALGFGSNVVGLTKAQKVYYLGKYNDDKNIKNIGSVKEVDLEALMSSEPDIIFIGTRLASQYDKLSKIAPVVYLGIDYKNGTFNSVRENVNTISKIFGVENFANDKFNKFEKRLKDIKEKASGKTAILGLVSSSSFNTLGNEKRCAMITTDAGFENVVLDAKTTHGNDSSFELVLKLNPDYIFVLDRDSAISKKGAKLAKSVMDNELINKTKAHKNGNIFYLNPSVWYLSEGGITAMDLMIKDLEEALRYP</sequence>
<keyword evidence="4" id="KW-0406">Ion transport</keyword>
<feature type="signal peptide" evidence="6">
    <location>
        <begin position="1"/>
        <end position="23"/>
    </location>
</feature>
<keyword evidence="5 6" id="KW-0732">Signal</keyword>
<keyword evidence="4" id="KW-0408">Iron</keyword>
<evidence type="ECO:0000256" key="4">
    <source>
        <dbReference type="ARBA" id="ARBA00022496"/>
    </source>
</evidence>
<evidence type="ECO:0000313" key="7">
    <source>
        <dbReference type="EMBL" id="SUX10373.1"/>
    </source>
</evidence>
<dbReference type="AlphaFoldDB" id="A0A381DI44"/>
<dbReference type="SUPFAM" id="SSF53807">
    <property type="entry name" value="Helical backbone' metal receptor"/>
    <property type="match status" value="1"/>
</dbReference>
<dbReference type="PANTHER" id="PTHR30532:SF28">
    <property type="entry name" value="PETROBACTIN-BINDING PROTEIN YCLQ"/>
    <property type="match status" value="1"/>
</dbReference>
<dbReference type="GO" id="GO:1901678">
    <property type="term" value="P:iron coordination entity transport"/>
    <property type="evidence" value="ECO:0007669"/>
    <property type="project" value="UniProtKB-ARBA"/>
</dbReference>
<dbReference type="GeneID" id="93091003"/>
<dbReference type="InterPro" id="IPR002491">
    <property type="entry name" value="ABC_transptr_periplasmic_BD"/>
</dbReference>
<dbReference type="PROSITE" id="PS50983">
    <property type="entry name" value="FE_B12_PBP"/>
    <property type="match status" value="1"/>
</dbReference>
<comment type="similarity">
    <text evidence="2">Belongs to the bacterial solute-binding protein 8 family.</text>
</comment>
<protein>
    <submittedName>
        <fullName evidence="7">Iron complex transport system substrate-binding protein</fullName>
    </submittedName>
</protein>
<evidence type="ECO:0000256" key="3">
    <source>
        <dbReference type="ARBA" id="ARBA00022448"/>
    </source>
</evidence>
<gene>
    <name evidence="7" type="primary">ceuE</name>
    <name evidence="7" type="ORF">NCTC12475_00563</name>
</gene>
<keyword evidence="4" id="KW-0410">Iron transport</keyword>
<dbReference type="Gene3D" id="3.40.50.1980">
    <property type="entry name" value="Nitrogenase molybdenum iron protein domain"/>
    <property type="match status" value="2"/>
</dbReference>
<keyword evidence="3" id="KW-0813">Transport</keyword>
<name>A0A381DI44_9BACT</name>
<evidence type="ECO:0000313" key="8">
    <source>
        <dbReference type="Proteomes" id="UP000254920"/>
    </source>
</evidence>
<dbReference type="EMBL" id="UFVD01000001">
    <property type="protein sequence ID" value="SUX10373.1"/>
    <property type="molecule type" value="Genomic_DNA"/>
</dbReference>
<dbReference type="RefSeq" id="WP_089182792.1">
    <property type="nucleotide sequence ID" value="NZ_CP043427.1"/>
</dbReference>